<dbReference type="InterPro" id="IPR001155">
    <property type="entry name" value="OxRdtase_FMN_N"/>
</dbReference>
<comment type="cofactor">
    <cofactor evidence="1">
        <name>FMN</name>
        <dbReference type="ChEBI" id="CHEBI:58210"/>
    </cofactor>
</comment>
<comment type="caution">
    <text evidence="7">The sequence shown here is derived from an EMBL/GenBank/DDBJ whole genome shotgun (WGS) entry which is preliminary data.</text>
</comment>
<reference evidence="7 8" key="1">
    <citation type="submission" date="2018-02" db="EMBL/GenBank/DDBJ databases">
        <title>Mycoplasma marinum and Mycoplasma todarodis sp. nov., moderately halophilic and psychrotolerant mycoplasmas isolated from cephalopods.</title>
        <authorList>
            <person name="Viver T."/>
        </authorList>
    </citation>
    <scope>NUCLEOTIDE SEQUENCE [LARGE SCALE GENOMIC DNA]</scope>
    <source>
        <strain evidence="7 8">5H</strain>
    </source>
</reference>
<protein>
    <submittedName>
        <fullName evidence="7">NADPH dehydrogenase</fullName>
    </submittedName>
</protein>
<dbReference type="AlphaFoldDB" id="A0A4R0XQV7"/>
<dbReference type="InterPro" id="IPR013785">
    <property type="entry name" value="Aldolase_TIM"/>
</dbReference>
<evidence type="ECO:0000259" key="6">
    <source>
        <dbReference type="Pfam" id="PF00724"/>
    </source>
</evidence>
<dbReference type="EMBL" id="PSZP01000002">
    <property type="protein sequence ID" value="TCG11979.1"/>
    <property type="molecule type" value="Genomic_DNA"/>
</dbReference>
<dbReference type="RefSeq" id="WP_131613121.1">
    <property type="nucleotide sequence ID" value="NZ_PSZP01000002.1"/>
</dbReference>
<keyword evidence="4" id="KW-0521">NADP</keyword>
<organism evidence="7 8">
    <name type="scientific">Mycoplasma todarodis</name>
    <dbReference type="NCBI Taxonomy" id="1937191"/>
    <lineage>
        <taxon>Bacteria</taxon>
        <taxon>Bacillati</taxon>
        <taxon>Mycoplasmatota</taxon>
        <taxon>Mollicutes</taxon>
        <taxon>Mycoplasmataceae</taxon>
        <taxon>Mycoplasma</taxon>
    </lineage>
</organism>
<accession>A0A4R0XQV7</accession>
<dbReference type="GO" id="GO:0050661">
    <property type="term" value="F:NADP binding"/>
    <property type="evidence" value="ECO:0007669"/>
    <property type="project" value="InterPro"/>
</dbReference>
<keyword evidence="5" id="KW-0560">Oxidoreductase</keyword>
<keyword evidence="2" id="KW-0285">Flavoprotein</keyword>
<feature type="domain" description="NADH:flavin oxidoreductase/NADH oxidase N-terminal" evidence="6">
    <location>
        <begin position="9"/>
        <end position="312"/>
    </location>
</feature>
<dbReference type="InterPro" id="IPR044152">
    <property type="entry name" value="YqjM-like"/>
</dbReference>
<sequence>MNKWNKEVELKTITLKNKVAMAPMCTYVSKDGFANSFHVQHYSSRAWGNVGLIIQESTGVSKVGGKIDNRSLSIHNDELAQSYKPIVEAVHDAGSKIFVQLSHAGPRNEVKGESYSASEVKLSDKYEKAMEMTIPHIQEVIQDFVEAAKRAEAIGYDGIEIHGAHGYLLNSFISPTINDRDDKYGVDRFLIVKEIIRRIKKEVSIPVGIRISAFEWAIDLPNSTIQDFVKGLKPIEEHLEYIHVSTGGVLEENIDVKGGLLYQIPFAEEIKKEFPNTPIMGVGLILNNDLLEEVVSRVDLAALGRTLLKNPMALLDWQTDFDDDVTPRVYQVMNGGKSPWVE</sequence>
<dbReference type="Gene3D" id="3.20.20.70">
    <property type="entry name" value="Aldolase class I"/>
    <property type="match status" value="1"/>
</dbReference>
<name>A0A4R0XQV7_9MOLU</name>
<dbReference type="GO" id="GO:0003959">
    <property type="term" value="F:NADPH dehydrogenase activity"/>
    <property type="evidence" value="ECO:0007669"/>
    <property type="project" value="InterPro"/>
</dbReference>
<dbReference type="Pfam" id="PF00724">
    <property type="entry name" value="Oxidored_FMN"/>
    <property type="match status" value="1"/>
</dbReference>
<gene>
    <name evidence="7" type="ORF">C4B25_00545</name>
</gene>
<evidence type="ECO:0000313" key="8">
    <source>
        <dbReference type="Proteomes" id="UP000291072"/>
    </source>
</evidence>
<dbReference type="GO" id="GO:0010181">
    <property type="term" value="F:FMN binding"/>
    <property type="evidence" value="ECO:0007669"/>
    <property type="project" value="InterPro"/>
</dbReference>
<proteinExistence type="predicted"/>
<evidence type="ECO:0000313" key="7">
    <source>
        <dbReference type="EMBL" id="TCG11979.1"/>
    </source>
</evidence>
<evidence type="ECO:0000256" key="1">
    <source>
        <dbReference type="ARBA" id="ARBA00001917"/>
    </source>
</evidence>
<dbReference type="Proteomes" id="UP000291072">
    <property type="component" value="Unassembled WGS sequence"/>
</dbReference>
<dbReference type="SUPFAM" id="SSF51395">
    <property type="entry name" value="FMN-linked oxidoreductases"/>
    <property type="match status" value="1"/>
</dbReference>
<keyword evidence="3" id="KW-0288">FMN</keyword>
<evidence type="ECO:0000256" key="4">
    <source>
        <dbReference type="ARBA" id="ARBA00022857"/>
    </source>
</evidence>
<dbReference type="PANTHER" id="PTHR43303:SF4">
    <property type="entry name" value="NADPH DEHYDROGENASE C23G7.10C-RELATED"/>
    <property type="match status" value="1"/>
</dbReference>
<evidence type="ECO:0000256" key="5">
    <source>
        <dbReference type="ARBA" id="ARBA00023002"/>
    </source>
</evidence>
<dbReference type="PANTHER" id="PTHR43303">
    <property type="entry name" value="NADPH DEHYDROGENASE C23G7.10C-RELATED"/>
    <property type="match status" value="1"/>
</dbReference>
<evidence type="ECO:0000256" key="2">
    <source>
        <dbReference type="ARBA" id="ARBA00022630"/>
    </source>
</evidence>
<keyword evidence="8" id="KW-1185">Reference proteome</keyword>
<dbReference type="OrthoDB" id="9772736at2"/>
<evidence type="ECO:0000256" key="3">
    <source>
        <dbReference type="ARBA" id="ARBA00022643"/>
    </source>
</evidence>